<evidence type="ECO:0000313" key="1">
    <source>
        <dbReference type="EMBL" id="EIL88113.1"/>
    </source>
</evidence>
<accession>I4VLM2</accession>
<dbReference type="Proteomes" id="UP000004210">
    <property type="component" value="Unassembled WGS sequence"/>
</dbReference>
<keyword evidence="2" id="KW-1185">Reference proteome</keyword>
<reference evidence="1 2" key="1">
    <citation type="journal article" date="2012" name="J. Bacteriol.">
        <title>Genome sequences for six rhodanobacter strains, isolated from soils and the terrestrial subsurface, with variable denitrification capabilities.</title>
        <authorList>
            <person name="Kostka J.E."/>
            <person name="Green S.J."/>
            <person name="Rishishwar L."/>
            <person name="Prakash O."/>
            <person name="Katz L.S."/>
            <person name="Marino-Ramirez L."/>
            <person name="Jordan I.K."/>
            <person name="Munk C."/>
            <person name="Ivanova N."/>
            <person name="Mikhailova N."/>
            <person name="Watson D.B."/>
            <person name="Brown S.D."/>
            <person name="Palumbo A.V."/>
            <person name="Brooks S.C."/>
        </authorList>
    </citation>
    <scope>NUCLEOTIDE SEQUENCE [LARGE SCALE GENOMIC DNA]</scope>
    <source>
        <strain evidence="2">Jip2T</strain>
    </source>
</reference>
<comment type="caution">
    <text evidence="1">The sequence shown here is derived from an EMBL/GenBank/DDBJ whole genome shotgun (WGS) entry which is preliminary data.</text>
</comment>
<dbReference type="eggNOG" id="ENOG5033ZAZ">
    <property type="taxonomic scope" value="Bacteria"/>
</dbReference>
<evidence type="ECO:0000313" key="2">
    <source>
        <dbReference type="Proteomes" id="UP000004210"/>
    </source>
</evidence>
<sequence>MEAADLIKKAAANQLLVAPYSSIHENETFQWRGFDGKTKEDLMKFIKATSRGHEFEPSYSVERDQVIQAFLAFTKGKADEFQVRRKTALSSDINQWESYFRIEVGSYRGDVELIRKLKAESIDQLVDDAFPSWRNGGSSFQDHVNLELTDAGKFYIKFYLDYVSRIVSGDYSANFDSPIMSMVVQHMLEVLPDEQDLASKISLVRGFFASKHFASIPHHWISARMFAVLREQVKNGAYTKPDEAKRRLSGLFQDVDHISFYGPYVDAIIVDQPMSSIVSDGRLDVSNRYGVRVFSLNNWEALLDWLRSLLEHMTVEHKAALALAYA</sequence>
<proteinExistence type="predicted"/>
<dbReference type="EMBL" id="AJXU01000059">
    <property type="protein sequence ID" value="EIL88113.1"/>
    <property type="molecule type" value="Genomic_DNA"/>
</dbReference>
<organism evidence="1 2">
    <name type="scientific">Rhodanobacter fulvus Jip2</name>
    <dbReference type="NCBI Taxonomy" id="1163408"/>
    <lineage>
        <taxon>Bacteria</taxon>
        <taxon>Pseudomonadati</taxon>
        <taxon>Pseudomonadota</taxon>
        <taxon>Gammaproteobacteria</taxon>
        <taxon>Lysobacterales</taxon>
        <taxon>Rhodanobacteraceae</taxon>
        <taxon>Rhodanobacter</taxon>
    </lineage>
</organism>
<dbReference type="AlphaFoldDB" id="I4VLM2"/>
<name>I4VLM2_9GAMM</name>
<gene>
    <name evidence="1" type="ORF">UU9_13393</name>
</gene>
<protein>
    <submittedName>
        <fullName evidence="1">Uncharacterized protein</fullName>
    </submittedName>
</protein>